<dbReference type="InterPro" id="IPR043502">
    <property type="entry name" value="DNA/RNA_pol_sf"/>
</dbReference>
<dbReference type="RefSeq" id="WP_377913152.1">
    <property type="nucleotide sequence ID" value="NZ_JBHRZT010000020.1"/>
</dbReference>
<keyword evidence="2" id="KW-0548">Nucleotidyltransferase</keyword>
<evidence type="ECO:0000259" key="1">
    <source>
        <dbReference type="PROSITE" id="PS50878"/>
    </source>
</evidence>
<proteinExistence type="predicted"/>
<dbReference type="SUPFAM" id="SSF56672">
    <property type="entry name" value="DNA/RNA polymerases"/>
    <property type="match status" value="1"/>
</dbReference>
<comment type="caution">
    <text evidence="2">The sequence shown here is derived from an EMBL/GenBank/DDBJ whole genome shotgun (WGS) entry which is preliminary data.</text>
</comment>
<evidence type="ECO:0000313" key="3">
    <source>
        <dbReference type="Proteomes" id="UP001595752"/>
    </source>
</evidence>
<dbReference type="InterPro" id="IPR030931">
    <property type="entry name" value="Group_II_RT_mat"/>
</dbReference>
<dbReference type="PANTHER" id="PTHR34047">
    <property type="entry name" value="NUCLEAR INTRON MATURASE 1, MITOCHONDRIAL-RELATED"/>
    <property type="match status" value="1"/>
</dbReference>
<dbReference type="Pfam" id="PF13655">
    <property type="entry name" value="RVT_N"/>
    <property type="match status" value="1"/>
</dbReference>
<dbReference type="GO" id="GO:0003964">
    <property type="term" value="F:RNA-directed DNA polymerase activity"/>
    <property type="evidence" value="ECO:0007669"/>
    <property type="project" value="UniProtKB-KW"/>
</dbReference>
<dbReference type="Proteomes" id="UP001595752">
    <property type="component" value="Unassembled WGS sequence"/>
</dbReference>
<dbReference type="Pfam" id="PF08388">
    <property type="entry name" value="GIIM"/>
    <property type="match status" value="1"/>
</dbReference>
<gene>
    <name evidence="2" type="primary">ltrA</name>
    <name evidence="2" type="ORF">ACFOU2_06015</name>
</gene>
<keyword evidence="3" id="KW-1185">Reference proteome</keyword>
<dbReference type="InterPro" id="IPR051083">
    <property type="entry name" value="GrpII_Intron_Splice-Mob/Def"/>
</dbReference>
<accession>A0ABV8AYN7</accession>
<dbReference type="CDD" id="cd01651">
    <property type="entry name" value="RT_G2_intron"/>
    <property type="match status" value="1"/>
</dbReference>
<dbReference type="NCBIfam" id="TIGR04416">
    <property type="entry name" value="group_II_RT_mat"/>
    <property type="match status" value="1"/>
</dbReference>
<dbReference type="Pfam" id="PF00078">
    <property type="entry name" value="RVT_1"/>
    <property type="match status" value="1"/>
</dbReference>
<dbReference type="InterPro" id="IPR025960">
    <property type="entry name" value="RVT_N"/>
</dbReference>
<dbReference type="PROSITE" id="PS50878">
    <property type="entry name" value="RT_POL"/>
    <property type="match status" value="1"/>
</dbReference>
<keyword evidence="2" id="KW-0695">RNA-directed DNA polymerase</keyword>
<sequence length="541" mass="63434">MNAIINNESAVSPHIEQWETLNWIKIHKYVKRLRQRIFRAEQLGQHRKVRKLQRLMLRSKANLLLSIRRVTQVNKGKRTAGIDGYKALSSKERIELYNRIKNYNIRCIRPKPAMRTYIPKKNGKLRPLGIPIIKDRVYQNVVKNALEPQWEAKFESTSYGFRPKRSPHDAIANLFTKLSSKSKRTWIFEGDFKGCFDNLDHQHILDKLGSFPAKEAIFKWLKAGLIDNETFNETNQGTPQGGIVSPLLANIALHDMEKELGVKYIFNKRDGFILDKNSVAITRYADDFVILCKTQEEAISMYEKLKPYLNKRGLMLAEDKTKITNITDGFDFLGFNLKQYSMKDGLKLLIKPSKASIKKAKQTIKETFLELKGRPVHELIYKLNPIIRGTGYYWSSVVSKKLYNKIDHYIWIKTMKHLRGLHPKKSWKWRITRYFKPDHTGVSKDKWILTDPHNERNQLTRMTWIPITRHVMVKFTNSPDNPSLRQYFENIQHHQLLEKYGGGKQLNKIRAYFKRNNIEPSSKEGIRLIEKAFGKFNYITV</sequence>
<dbReference type="EC" id="2.7.7.49" evidence="2"/>
<protein>
    <submittedName>
        <fullName evidence="2">Group II intron reverse transcriptase/maturase</fullName>
        <ecNumber evidence="2">2.7.7.49</ecNumber>
    </submittedName>
</protein>
<evidence type="ECO:0000313" key="2">
    <source>
        <dbReference type="EMBL" id="MFC3883091.1"/>
    </source>
</evidence>
<reference evidence="3" key="1">
    <citation type="journal article" date="2019" name="Int. J. Syst. Evol. Microbiol.">
        <title>The Global Catalogue of Microorganisms (GCM) 10K type strain sequencing project: providing services to taxonomists for standard genome sequencing and annotation.</title>
        <authorList>
            <consortium name="The Broad Institute Genomics Platform"/>
            <consortium name="The Broad Institute Genome Sequencing Center for Infectious Disease"/>
            <person name="Wu L."/>
            <person name="Ma J."/>
        </authorList>
    </citation>
    <scope>NUCLEOTIDE SEQUENCE [LARGE SCALE GENOMIC DNA]</scope>
    <source>
        <strain evidence="3">CCUG 61889</strain>
    </source>
</reference>
<keyword evidence="2" id="KW-0808">Transferase</keyword>
<dbReference type="EMBL" id="JBHRZT010000020">
    <property type="protein sequence ID" value="MFC3883091.1"/>
    <property type="molecule type" value="Genomic_DNA"/>
</dbReference>
<dbReference type="PANTHER" id="PTHR34047:SF10">
    <property type="entry name" value="GROUP II INTRON-ASSOCIATED OPEN READING FRAME"/>
    <property type="match status" value="1"/>
</dbReference>
<name>A0ABV8AYN7_9BACI</name>
<organism evidence="2 3">
    <name type="scientific">Bacillus songklensis</name>
    <dbReference type="NCBI Taxonomy" id="1069116"/>
    <lineage>
        <taxon>Bacteria</taxon>
        <taxon>Bacillati</taxon>
        <taxon>Bacillota</taxon>
        <taxon>Bacilli</taxon>
        <taxon>Bacillales</taxon>
        <taxon>Bacillaceae</taxon>
        <taxon>Bacillus</taxon>
    </lineage>
</organism>
<feature type="domain" description="Reverse transcriptase" evidence="1">
    <location>
        <begin position="99"/>
        <end position="337"/>
    </location>
</feature>
<dbReference type="InterPro" id="IPR013597">
    <property type="entry name" value="Mat_intron_G2"/>
</dbReference>
<dbReference type="InterPro" id="IPR000477">
    <property type="entry name" value="RT_dom"/>
</dbReference>